<dbReference type="Gene3D" id="1.10.30.10">
    <property type="entry name" value="High mobility group box domain"/>
    <property type="match status" value="2"/>
</dbReference>
<dbReference type="Pfam" id="PF00505">
    <property type="entry name" value="HMG_box"/>
    <property type="match status" value="1"/>
</dbReference>
<evidence type="ECO:0000256" key="1">
    <source>
        <dbReference type="ARBA" id="ARBA00023125"/>
    </source>
</evidence>
<feature type="region of interest" description="Disordered" evidence="3">
    <location>
        <begin position="259"/>
        <end position="279"/>
    </location>
</feature>
<dbReference type="InterPro" id="IPR036910">
    <property type="entry name" value="HMG_box_dom_sf"/>
</dbReference>
<dbReference type="GO" id="GO:0005634">
    <property type="term" value="C:nucleus"/>
    <property type="evidence" value="ECO:0007669"/>
    <property type="project" value="UniProtKB-UniRule"/>
</dbReference>
<reference evidence="5" key="1">
    <citation type="submission" date="2025-08" db="UniProtKB">
        <authorList>
            <consortium name="Ensembl"/>
        </authorList>
    </citation>
    <scope>IDENTIFICATION</scope>
</reference>
<keyword evidence="1 2" id="KW-0238">DNA-binding</keyword>
<evidence type="ECO:0000313" key="5">
    <source>
        <dbReference type="Ensembl" id="ENSNMLP00000016751.1"/>
    </source>
</evidence>
<evidence type="ECO:0000313" key="6">
    <source>
        <dbReference type="Proteomes" id="UP000694523"/>
    </source>
</evidence>
<sequence length="293" mass="34259">MTRKEEVNPVEVLSLRWWKSHPRVTSVDPSRSHSYVLLPLLFFGGLLPKNTARYRLLFFPASTFCVKWLSTTTSGPPKRPLNAYMRYVQQHRPAIVRLHPEITIVDVVKKIAQEWRTLSPEQKRPFEEASVKAREQFRVDLKRYMAQLTPVQEKQQALDKEQMLAKRKSIDSLGKPKRSRTSFNIFMSERFEEAIGTTRQVSKAGVSVQDWRNLFSHQKQVYTQLAQDDKIRYENEIKSWEEHMIEIGRADLIRKQIQSKNPKEKSCKKGISQGQNSKEGKNDVIKNKVYICL</sequence>
<evidence type="ECO:0000256" key="2">
    <source>
        <dbReference type="PROSITE-ProRule" id="PRU00267"/>
    </source>
</evidence>
<dbReference type="PANTHER" id="PTHR48112:SF22">
    <property type="entry name" value="MITOCHONDRIAL TRANSCRIPTION FACTOR A, ISOFORM B"/>
    <property type="match status" value="1"/>
</dbReference>
<feature type="domain" description="HMG box" evidence="4">
    <location>
        <begin position="176"/>
        <end position="241"/>
    </location>
</feature>
<dbReference type="Proteomes" id="UP000694523">
    <property type="component" value="Unplaced"/>
</dbReference>
<reference evidence="5" key="2">
    <citation type="submission" date="2025-09" db="UniProtKB">
        <authorList>
            <consortium name="Ensembl"/>
        </authorList>
    </citation>
    <scope>IDENTIFICATION</scope>
</reference>
<keyword evidence="2" id="KW-0539">Nucleus</keyword>
<dbReference type="Ensembl" id="ENSNMLT00000018857.1">
    <property type="protein sequence ID" value="ENSNMLP00000016751.1"/>
    <property type="gene ID" value="ENSNMLG00000010798.1"/>
</dbReference>
<accession>A0A8C6T5Y4</accession>
<dbReference type="InterPro" id="IPR050342">
    <property type="entry name" value="HMGB"/>
</dbReference>
<dbReference type="PANTHER" id="PTHR48112">
    <property type="entry name" value="HIGH MOBILITY GROUP PROTEIN DSP1"/>
    <property type="match status" value="1"/>
</dbReference>
<feature type="domain" description="HMG box" evidence="4">
    <location>
        <begin position="77"/>
        <end position="145"/>
    </location>
</feature>
<keyword evidence="6" id="KW-1185">Reference proteome</keyword>
<protein>
    <submittedName>
        <fullName evidence="5">Transcription factor A, mitochondrial</fullName>
    </submittedName>
</protein>
<dbReference type="PROSITE" id="PS50118">
    <property type="entry name" value="HMG_BOX_2"/>
    <property type="match status" value="2"/>
</dbReference>
<dbReference type="GO" id="GO:0003677">
    <property type="term" value="F:DNA binding"/>
    <property type="evidence" value="ECO:0007669"/>
    <property type="project" value="UniProtKB-UniRule"/>
</dbReference>
<name>A0A8C6T5Y4_9GOBI</name>
<evidence type="ECO:0000259" key="4">
    <source>
        <dbReference type="PROSITE" id="PS50118"/>
    </source>
</evidence>
<dbReference type="Pfam" id="PF09011">
    <property type="entry name" value="HMG_box_2"/>
    <property type="match status" value="1"/>
</dbReference>
<feature type="DNA-binding region" description="HMG box" evidence="2">
    <location>
        <begin position="176"/>
        <end position="241"/>
    </location>
</feature>
<dbReference type="SUPFAM" id="SSF47095">
    <property type="entry name" value="HMG-box"/>
    <property type="match status" value="2"/>
</dbReference>
<dbReference type="PRINTS" id="PR00886">
    <property type="entry name" value="HIGHMOBLTY12"/>
</dbReference>
<dbReference type="SMART" id="SM00398">
    <property type="entry name" value="HMG"/>
    <property type="match status" value="2"/>
</dbReference>
<organism evidence="5 6">
    <name type="scientific">Neogobius melanostomus</name>
    <name type="common">round goby</name>
    <dbReference type="NCBI Taxonomy" id="47308"/>
    <lineage>
        <taxon>Eukaryota</taxon>
        <taxon>Metazoa</taxon>
        <taxon>Chordata</taxon>
        <taxon>Craniata</taxon>
        <taxon>Vertebrata</taxon>
        <taxon>Euteleostomi</taxon>
        <taxon>Actinopterygii</taxon>
        <taxon>Neopterygii</taxon>
        <taxon>Teleostei</taxon>
        <taxon>Neoteleostei</taxon>
        <taxon>Acanthomorphata</taxon>
        <taxon>Gobiaria</taxon>
        <taxon>Gobiiformes</taxon>
        <taxon>Gobioidei</taxon>
        <taxon>Gobiidae</taxon>
        <taxon>Benthophilinae</taxon>
        <taxon>Neogobiini</taxon>
        <taxon>Neogobius</taxon>
    </lineage>
</organism>
<dbReference type="InterPro" id="IPR009071">
    <property type="entry name" value="HMG_box_dom"/>
</dbReference>
<dbReference type="CDD" id="cd00084">
    <property type="entry name" value="HMG-box_SF"/>
    <property type="match status" value="1"/>
</dbReference>
<proteinExistence type="predicted"/>
<dbReference type="AlphaFoldDB" id="A0A8C6T5Y4"/>
<feature type="DNA-binding region" description="HMG box" evidence="2">
    <location>
        <begin position="77"/>
        <end position="145"/>
    </location>
</feature>
<evidence type="ECO:0000256" key="3">
    <source>
        <dbReference type="SAM" id="MobiDB-lite"/>
    </source>
</evidence>